<feature type="compositionally biased region" description="Low complexity" evidence="1">
    <location>
        <begin position="84"/>
        <end position="95"/>
    </location>
</feature>
<reference evidence="2 3" key="1">
    <citation type="submission" date="2021-06" db="EMBL/GenBank/DDBJ databases">
        <authorList>
            <person name="Palmer J.M."/>
        </authorList>
    </citation>
    <scope>NUCLEOTIDE SEQUENCE [LARGE SCALE GENOMIC DNA]</scope>
    <source>
        <strain evidence="2 3">AS_MEX2019</strain>
        <tissue evidence="2">Muscle</tissue>
    </source>
</reference>
<comment type="caution">
    <text evidence="2">The sequence shown here is derived from an EMBL/GenBank/DDBJ whole genome shotgun (WGS) entry which is preliminary data.</text>
</comment>
<keyword evidence="3" id="KW-1185">Reference proteome</keyword>
<gene>
    <name evidence="2" type="ORF">AMECASPLE_006421</name>
</gene>
<evidence type="ECO:0000313" key="3">
    <source>
        <dbReference type="Proteomes" id="UP001469553"/>
    </source>
</evidence>
<feature type="region of interest" description="Disordered" evidence="1">
    <location>
        <begin position="1"/>
        <end position="104"/>
    </location>
</feature>
<feature type="compositionally biased region" description="Polar residues" evidence="1">
    <location>
        <begin position="60"/>
        <end position="69"/>
    </location>
</feature>
<evidence type="ECO:0000313" key="2">
    <source>
        <dbReference type="EMBL" id="MEQ2286828.1"/>
    </source>
</evidence>
<dbReference type="EMBL" id="JAHRIP010019119">
    <property type="protein sequence ID" value="MEQ2286828.1"/>
    <property type="molecule type" value="Genomic_DNA"/>
</dbReference>
<protein>
    <submittedName>
        <fullName evidence="2">Uncharacterized protein</fullName>
    </submittedName>
</protein>
<evidence type="ECO:0000256" key="1">
    <source>
        <dbReference type="SAM" id="MobiDB-lite"/>
    </source>
</evidence>
<feature type="compositionally biased region" description="Polar residues" evidence="1">
    <location>
        <begin position="10"/>
        <end position="27"/>
    </location>
</feature>
<dbReference type="Proteomes" id="UP001469553">
    <property type="component" value="Unassembled WGS sequence"/>
</dbReference>
<sequence>MHPTQKKSIGKSQMNQPVATVQKAATSPQAPPAAGFAGADPAMDPEIRDLRAHYPPAEAQHSQGVQVPPSSHWEWAGTHQSAQPRTPRTTNTPTGRDTRHRQGV</sequence>
<organism evidence="2 3">
    <name type="scientific">Ameca splendens</name>
    <dbReference type="NCBI Taxonomy" id="208324"/>
    <lineage>
        <taxon>Eukaryota</taxon>
        <taxon>Metazoa</taxon>
        <taxon>Chordata</taxon>
        <taxon>Craniata</taxon>
        <taxon>Vertebrata</taxon>
        <taxon>Euteleostomi</taxon>
        <taxon>Actinopterygii</taxon>
        <taxon>Neopterygii</taxon>
        <taxon>Teleostei</taxon>
        <taxon>Neoteleostei</taxon>
        <taxon>Acanthomorphata</taxon>
        <taxon>Ovalentaria</taxon>
        <taxon>Atherinomorphae</taxon>
        <taxon>Cyprinodontiformes</taxon>
        <taxon>Goodeidae</taxon>
        <taxon>Ameca</taxon>
    </lineage>
</organism>
<accession>A0ABV0XZ85</accession>
<feature type="compositionally biased region" description="Low complexity" evidence="1">
    <location>
        <begin position="32"/>
        <end position="44"/>
    </location>
</feature>
<name>A0ABV0XZ85_9TELE</name>
<proteinExistence type="predicted"/>